<feature type="region of interest" description="Disordered" evidence="5">
    <location>
        <begin position="1046"/>
        <end position="1079"/>
    </location>
</feature>
<dbReference type="InterPro" id="IPR048366">
    <property type="entry name" value="TNP-like_GBD"/>
</dbReference>
<comment type="subcellular location">
    <subcellularLocation>
        <location evidence="1">Secreted</location>
    </subcellularLocation>
</comment>
<evidence type="ECO:0008006" key="10">
    <source>
        <dbReference type="Google" id="ProtNLM"/>
    </source>
</evidence>
<dbReference type="EMBL" id="CAVLGL010000035">
    <property type="protein sequence ID" value="CAK1582065.1"/>
    <property type="molecule type" value="Genomic_DNA"/>
</dbReference>
<evidence type="ECO:0000256" key="3">
    <source>
        <dbReference type="ARBA" id="ARBA00022729"/>
    </source>
</evidence>
<feature type="domain" description="VWFC" evidence="6">
    <location>
        <begin position="706"/>
        <end position="766"/>
    </location>
</feature>
<evidence type="ECO:0000256" key="4">
    <source>
        <dbReference type="ARBA" id="ARBA00022737"/>
    </source>
</evidence>
<feature type="domain" description="VWFD" evidence="7">
    <location>
        <begin position="770"/>
        <end position="942"/>
    </location>
</feature>
<dbReference type="AlphaFoldDB" id="A0AAV1KG74"/>
<keyword evidence="2" id="KW-0964">Secreted</keyword>
<evidence type="ECO:0000256" key="5">
    <source>
        <dbReference type="SAM" id="MobiDB-lite"/>
    </source>
</evidence>
<feature type="domain" description="VWFC" evidence="6">
    <location>
        <begin position="640"/>
        <end position="699"/>
    </location>
</feature>
<dbReference type="Pfam" id="PF00094">
    <property type="entry name" value="VWD"/>
    <property type="match status" value="1"/>
</dbReference>
<evidence type="ECO:0000313" key="8">
    <source>
        <dbReference type="EMBL" id="CAK1582065.1"/>
    </source>
</evidence>
<evidence type="ECO:0000256" key="2">
    <source>
        <dbReference type="ARBA" id="ARBA00022525"/>
    </source>
</evidence>
<feature type="domain" description="VWFC" evidence="6">
    <location>
        <begin position="562"/>
        <end position="623"/>
    </location>
</feature>
<comment type="caution">
    <text evidence="8">The sequence shown here is derived from an EMBL/GenBank/DDBJ whole genome shotgun (WGS) entry which is preliminary data.</text>
</comment>
<keyword evidence="3" id="KW-0732">Signal</keyword>
<dbReference type="GO" id="GO:0036122">
    <property type="term" value="F:BMP binding"/>
    <property type="evidence" value="ECO:0007669"/>
    <property type="project" value="TreeGrafter"/>
</dbReference>
<dbReference type="SUPFAM" id="SSF57603">
    <property type="entry name" value="FnI-like domain"/>
    <property type="match status" value="3"/>
</dbReference>
<dbReference type="PROSITE" id="PS50184">
    <property type="entry name" value="VWFC_2"/>
    <property type="match status" value="3"/>
</dbReference>
<dbReference type="SMART" id="SM00832">
    <property type="entry name" value="C8"/>
    <property type="match status" value="1"/>
</dbReference>
<dbReference type="GO" id="GO:0005576">
    <property type="term" value="C:extracellular region"/>
    <property type="evidence" value="ECO:0007669"/>
    <property type="project" value="UniProtKB-SubCell"/>
</dbReference>
<dbReference type="PANTHER" id="PTHR46698:SF4">
    <property type="entry name" value="CROSSVEINLESS 2"/>
    <property type="match status" value="1"/>
</dbReference>
<keyword evidence="4" id="KW-0677">Repeat</keyword>
<dbReference type="SMART" id="SM00214">
    <property type="entry name" value="VWC"/>
    <property type="match status" value="3"/>
</dbReference>
<dbReference type="PROSITE" id="PS01208">
    <property type="entry name" value="VWFC_1"/>
    <property type="match status" value="1"/>
</dbReference>
<dbReference type="Pfam" id="PF21789">
    <property type="entry name" value="TNP-like_RNaseH_C"/>
    <property type="match status" value="1"/>
</dbReference>
<dbReference type="InterPro" id="IPR001007">
    <property type="entry name" value="VWF_dom"/>
</dbReference>
<dbReference type="Pfam" id="PF21788">
    <property type="entry name" value="TNP-like_GBD"/>
    <property type="match status" value="1"/>
</dbReference>
<dbReference type="PROSITE" id="PS51233">
    <property type="entry name" value="VWFD"/>
    <property type="match status" value="1"/>
</dbReference>
<dbReference type="InterPro" id="IPR001846">
    <property type="entry name" value="VWF_type-D"/>
</dbReference>
<dbReference type="SMART" id="SM00216">
    <property type="entry name" value="VWD"/>
    <property type="match status" value="1"/>
</dbReference>
<proteinExistence type="predicted"/>
<dbReference type="InterPro" id="IPR014853">
    <property type="entry name" value="VWF/SSPO/ZAN-like_Cys-rich_dom"/>
</dbReference>
<reference evidence="8 9" key="1">
    <citation type="submission" date="2023-11" db="EMBL/GenBank/DDBJ databases">
        <authorList>
            <person name="Hedman E."/>
            <person name="Englund M."/>
            <person name="Stromberg M."/>
            <person name="Nyberg Akerstrom W."/>
            <person name="Nylinder S."/>
            <person name="Jareborg N."/>
            <person name="Kallberg Y."/>
            <person name="Kronander E."/>
        </authorList>
    </citation>
    <scope>NUCLEOTIDE SEQUENCE [LARGE SCALE GENOMIC DNA]</scope>
</reference>
<evidence type="ECO:0000313" key="9">
    <source>
        <dbReference type="Proteomes" id="UP001314205"/>
    </source>
</evidence>
<dbReference type="Proteomes" id="UP001314205">
    <property type="component" value="Unassembled WGS sequence"/>
</dbReference>
<name>A0AAV1KG74_9NEOP</name>
<dbReference type="InterPro" id="IPR048367">
    <property type="entry name" value="TNP-like_RNaseH_C"/>
</dbReference>
<evidence type="ECO:0000259" key="6">
    <source>
        <dbReference type="PROSITE" id="PS50184"/>
    </source>
</evidence>
<dbReference type="Gene3D" id="6.20.200.20">
    <property type="match status" value="4"/>
</dbReference>
<evidence type="ECO:0000256" key="1">
    <source>
        <dbReference type="ARBA" id="ARBA00004613"/>
    </source>
</evidence>
<dbReference type="PANTHER" id="PTHR46698">
    <property type="entry name" value="CROSSVEINLESS 2"/>
    <property type="match status" value="1"/>
</dbReference>
<keyword evidence="9" id="KW-1185">Reference proteome</keyword>
<dbReference type="InterPro" id="IPR052424">
    <property type="entry name" value="Kielin_Chordin-BMP_Reg"/>
</dbReference>
<evidence type="ECO:0000259" key="7">
    <source>
        <dbReference type="PROSITE" id="PS51233"/>
    </source>
</evidence>
<dbReference type="Pfam" id="PF00093">
    <property type="entry name" value="VWC"/>
    <property type="match status" value="3"/>
</dbReference>
<protein>
    <recommendedName>
        <fullName evidence="10">BMP-binding endothelial regulator protein</fullName>
    </recommendedName>
</protein>
<gene>
    <name evidence="8" type="ORF">PARMNEM_LOCUS3650</name>
</gene>
<organism evidence="8 9">
    <name type="scientific">Parnassius mnemosyne</name>
    <name type="common">clouded apollo</name>
    <dbReference type="NCBI Taxonomy" id="213953"/>
    <lineage>
        <taxon>Eukaryota</taxon>
        <taxon>Metazoa</taxon>
        <taxon>Ecdysozoa</taxon>
        <taxon>Arthropoda</taxon>
        <taxon>Hexapoda</taxon>
        <taxon>Insecta</taxon>
        <taxon>Pterygota</taxon>
        <taxon>Neoptera</taxon>
        <taxon>Endopterygota</taxon>
        <taxon>Lepidoptera</taxon>
        <taxon>Glossata</taxon>
        <taxon>Ditrysia</taxon>
        <taxon>Papilionoidea</taxon>
        <taxon>Papilionidae</taxon>
        <taxon>Parnassiinae</taxon>
        <taxon>Parnassini</taxon>
        <taxon>Parnassius</taxon>
        <taxon>Driopa</taxon>
    </lineage>
</organism>
<accession>A0AAV1KG74</accession>
<dbReference type="GO" id="GO:0030513">
    <property type="term" value="P:positive regulation of BMP signaling pathway"/>
    <property type="evidence" value="ECO:0007669"/>
    <property type="project" value="TreeGrafter"/>
</dbReference>
<sequence>MIRNTFAEYKNFYHHNDIIKYEFVENLCQLQHDAGLHLANKVTKKHVNFVNHKMNVRLAAQLLSNSVATSLEFCKEVLKLPMFENCQATAGFIKQINSIFDIFNSRNLLSYGFKKALNANNVENVVAECDKVCEFIKNLKYNNQALIESRRKLGFIGFLANTIALKWLYVDFIESGKLKFLPTYKLSQDHIEFFFSAVRSRGGFNNNPTARQFTAAYKRLICHVEVQISDKANCLPLENISMLNIQKSCTIDIINTTTGLSAMTMPNDDAAIGPGQIDNEDSDFVSSMPWIPEGMESVVKSIVQYICGYVVKKIANKIKCESCVNVLYGEVKEGSLINMKDVGGLVYPSQDVYEIGVFSERVFRKHVSRRSVAAPACDAGGAPRRAPVPRVATMRGPRRATHAAPHAALHAASYAATATLLLLVVLANRAVHADNGLIKGQRAPCSNEGEAVRLQDSRLEHDWSSCFRCICKNGFVECRSGVEECGPMDDCAVVMPREGCCARCKGCWYNGTEHASHTEWGEDGRVLRCEAGVITISRPECYAPCERPRHQRHTHYNCPVCDECVINGQRVGEGRDVRVPEEPCLSCRCVRGTLSCAKRACAVLPCPRAHQHTPPGECCPRCSHPTADKILPISGGLIPKPCIIGKEYHAHFSRFQVDPCTDCTCMNGTTVCTRHTCPVLTCGARALPPPPGKCCPECPHVEEAKAACVIGGVTYQDGETWQLDACKSCECHGGEPRCAMERCPPLSCPSDQNLRQLPGQCCPKCVDIDGICTVFGDPHYKTFDGKFYSFQGSCKYQLVSDCVNHTFSIRISNDARNTTHSSWTRTATLRIGSTKINMGRKMRIKVNGQRVALPYKMNNVADIARSNGSVLLKSEIGVQLLWDGDGFLEVTVSSVYKGKLCGLCGNFNSVARDDMRTRDGRLSNDPWRFGSSWRVGGRRACSRPLERPSLSSRCQQSKLVKARRLCRGFDRYEAFADCRGKVNPHNYREACVLDACSCSGKRCHCAAYRAYARECTRLGAEAVGWARAAWCEGPPPPWLARARKAFPRASRPTKKTYLDPAVVPKPNNNRTRPPPPILH</sequence>
<dbReference type="Pfam" id="PF08742">
    <property type="entry name" value="C8"/>
    <property type="match status" value="1"/>
</dbReference>